<evidence type="ECO:0000256" key="2">
    <source>
        <dbReference type="ARBA" id="ARBA00022917"/>
    </source>
</evidence>
<dbReference type="NCBIfam" id="TIGR00231">
    <property type="entry name" value="small_GTP"/>
    <property type="match status" value="1"/>
</dbReference>
<dbReference type="FunCoup" id="A0A7R8UZC0">
    <property type="interactions" value="452"/>
</dbReference>
<dbReference type="InterPro" id="IPR035647">
    <property type="entry name" value="EFG_III/V"/>
</dbReference>
<dbReference type="OrthoDB" id="198619at2759"/>
<dbReference type="InterPro" id="IPR005225">
    <property type="entry name" value="Small_GTP-bd"/>
</dbReference>
<evidence type="ECO:0000256" key="3">
    <source>
        <dbReference type="ARBA" id="ARBA00022946"/>
    </source>
</evidence>
<dbReference type="CDD" id="cd16262">
    <property type="entry name" value="EFG_III"/>
    <property type="match status" value="1"/>
</dbReference>
<keyword evidence="2" id="KW-0648">Protein biosynthesis</keyword>
<dbReference type="GO" id="GO:0032790">
    <property type="term" value="P:ribosome disassembly"/>
    <property type="evidence" value="ECO:0007669"/>
    <property type="project" value="TreeGrafter"/>
</dbReference>
<dbReference type="GO" id="GO:0005525">
    <property type="term" value="F:GTP binding"/>
    <property type="evidence" value="ECO:0007669"/>
    <property type="project" value="UniProtKB-KW"/>
</dbReference>
<protein>
    <recommendedName>
        <fullName evidence="6">Elongation factor G2</fullName>
    </recommendedName>
</protein>
<evidence type="ECO:0000259" key="7">
    <source>
        <dbReference type="PROSITE" id="PS51722"/>
    </source>
</evidence>
<dbReference type="SUPFAM" id="SSF50447">
    <property type="entry name" value="Translation proteins"/>
    <property type="match status" value="1"/>
</dbReference>
<evidence type="ECO:0000256" key="6">
    <source>
        <dbReference type="ARBA" id="ARBA00081524"/>
    </source>
</evidence>
<dbReference type="InterPro" id="IPR031157">
    <property type="entry name" value="G_TR_CS"/>
</dbReference>
<dbReference type="Pfam" id="PF00009">
    <property type="entry name" value="GTP_EFTU"/>
    <property type="match status" value="1"/>
</dbReference>
<keyword evidence="5" id="KW-0342">GTP-binding</keyword>
<keyword evidence="9" id="KW-1185">Reference proteome</keyword>
<dbReference type="FunFam" id="3.30.70.870:FF:000005">
    <property type="entry name" value="Ribosome-releasing factor 2, mitochondrial"/>
    <property type="match status" value="1"/>
</dbReference>
<dbReference type="InParanoid" id="A0A7R8UZC0"/>
<evidence type="ECO:0000256" key="5">
    <source>
        <dbReference type="ARBA" id="ARBA00023134"/>
    </source>
</evidence>
<dbReference type="InterPro" id="IPR035649">
    <property type="entry name" value="EFG_V"/>
</dbReference>
<dbReference type="InterPro" id="IPR009000">
    <property type="entry name" value="Transl_B-barrel_sf"/>
</dbReference>
<dbReference type="Pfam" id="PF00679">
    <property type="entry name" value="EFG_C"/>
    <property type="match status" value="1"/>
</dbReference>
<dbReference type="GO" id="GO:0003924">
    <property type="term" value="F:GTPase activity"/>
    <property type="evidence" value="ECO:0007669"/>
    <property type="project" value="InterPro"/>
</dbReference>
<dbReference type="AlphaFoldDB" id="A0A7R8UZC0"/>
<dbReference type="Gene3D" id="3.30.230.10">
    <property type="match status" value="1"/>
</dbReference>
<proteinExistence type="predicted"/>
<dbReference type="FunFam" id="3.30.70.240:FF:000001">
    <property type="entry name" value="Elongation factor G"/>
    <property type="match status" value="1"/>
</dbReference>
<dbReference type="InterPro" id="IPR000640">
    <property type="entry name" value="EFG_V-like"/>
</dbReference>
<dbReference type="Gene3D" id="2.40.30.10">
    <property type="entry name" value="Translation factors"/>
    <property type="match status" value="1"/>
</dbReference>
<dbReference type="InterPro" id="IPR053905">
    <property type="entry name" value="EF-G-like_DII"/>
</dbReference>
<reference evidence="8 9" key="1">
    <citation type="submission" date="2020-11" db="EMBL/GenBank/DDBJ databases">
        <authorList>
            <person name="Wallbank WR R."/>
            <person name="Pardo Diaz C."/>
            <person name="Kozak K."/>
            <person name="Martin S."/>
            <person name="Jiggins C."/>
            <person name="Moest M."/>
            <person name="Warren A I."/>
            <person name="Generalovic N T."/>
            <person name="Byers J.R.P. K."/>
            <person name="Montejo-Kovacevich G."/>
            <person name="Yen C E."/>
        </authorList>
    </citation>
    <scope>NUCLEOTIDE SEQUENCE [LARGE SCALE GENOMIC DNA]</scope>
</reference>
<dbReference type="InterPro" id="IPR020568">
    <property type="entry name" value="Ribosomal_Su5_D2-typ_SF"/>
</dbReference>
<keyword evidence="4" id="KW-0496">Mitochondrion</keyword>
<dbReference type="GO" id="GO:0032543">
    <property type="term" value="P:mitochondrial translation"/>
    <property type="evidence" value="ECO:0007669"/>
    <property type="project" value="TreeGrafter"/>
</dbReference>
<dbReference type="PANTHER" id="PTHR43261:SF1">
    <property type="entry name" value="RIBOSOME-RELEASING FACTOR 2, MITOCHONDRIAL"/>
    <property type="match status" value="1"/>
</dbReference>
<accession>A0A7R8UZC0</accession>
<keyword evidence="1" id="KW-0547">Nucleotide-binding</keyword>
<dbReference type="Pfam" id="PF22042">
    <property type="entry name" value="EF-G_D2"/>
    <property type="match status" value="1"/>
</dbReference>
<dbReference type="GO" id="GO:0005759">
    <property type="term" value="C:mitochondrial matrix"/>
    <property type="evidence" value="ECO:0007669"/>
    <property type="project" value="UniProtKB-ARBA"/>
</dbReference>
<sequence length="735" mass="81831">MFTRSRFKSSISAYLRQISRNYATRQERIRNIGILAHIDAGKTTTTERMLFYSGKTTSLGEVHYGNTITDYLSQERERGITICSSAVTFPWRDYRINLLDTPGHIDFTMEVEQSLAAVDGVVVVLDGSAGVEAQTVTVWSQADRYFLPKIVFINKMDRSDADYTACLKDLKEKLDVRPLSLQLPIREEEELSGIIDVISMKEIRWKKESLGQIYSESPLPDEISDSVFQKRNDLIDTLCETDDSLAESVISESGYKHVTEKMIWSSVRKATCSQKAVPVLLGSAYKNVGIQTLMDGVCSYLPAPHERNKLYDCFEDNFAGKVFKIVHDKQRGPLSLVRVMRGTMKKGMRLVTMRGAAETLQRIYEPLADEYRETDQVQCGEIGVCAGLKNTMTGDLLTNNAGAPRTAQKKLAKILNVDKTQNNDEDNLDLINEVLSLEPKVPDAVYLCSIEPPSLAYQNALEVALKQLQREDPSLRVQYDETTGQTVLGGMGELHMDIIKSRLMSEYKIDADLGPLQIAYKETIDSECSGTWSLEKEIAGAKQQVSITLMLTKNSKELFRLDNSPENMPNLNLIRPKTLQIIKKGALAGLERGPRVGGKVVETQVKLQNLTIGRGTADSFILAAASQCVHKVLSENGTRLLEPIMAVQIIVPSHKSPRIISDLGRRRACINDVRSKGDRNKIIECSVPLSEMTGYSSILRTISSGTASMTMQPCGYATMNPQDEVVAERKAQGLE</sequence>
<dbReference type="FunFam" id="3.30.230.10:FF:000033">
    <property type="entry name" value="Ribosome-releasing factor 2, mitochondrial"/>
    <property type="match status" value="1"/>
</dbReference>
<evidence type="ECO:0000256" key="1">
    <source>
        <dbReference type="ARBA" id="ARBA00022741"/>
    </source>
</evidence>
<dbReference type="InterPro" id="IPR014721">
    <property type="entry name" value="Ribsml_uS5_D2-typ_fold_subgr"/>
</dbReference>
<gene>
    <name evidence="8" type="ORF">HERILL_LOCUS12354</name>
</gene>
<feature type="domain" description="Tr-type G" evidence="7">
    <location>
        <begin position="27"/>
        <end position="305"/>
    </location>
</feature>
<dbReference type="OMA" id="GPQFTFP"/>
<organism evidence="8 9">
    <name type="scientific">Hermetia illucens</name>
    <name type="common">Black soldier fly</name>
    <dbReference type="NCBI Taxonomy" id="343691"/>
    <lineage>
        <taxon>Eukaryota</taxon>
        <taxon>Metazoa</taxon>
        <taxon>Ecdysozoa</taxon>
        <taxon>Arthropoda</taxon>
        <taxon>Hexapoda</taxon>
        <taxon>Insecta</taxon>
        <taxon>Pterygota</taxon>
        <taxon>Neoptera</taxon>
        <taxon>Endopterygota</taxon>
        <taxon>Diptera</taxon>
        <taxon>Brachycera</taxon>
        <taxon>Stratiomyomorpha</taxon>
        <taxon>Stratiomyidae</taxon>
        <taxon>Hermetiinae</taxon>
        <taxon>Hermetia</taxon>
    </lineage>
</organism>
<dbReference type="InterPro" id="IPR000795">
    <property type="entry name" value="T_Tr_GTP-bd_dom"/>
</dbReference>
<dbReference type="Pfam" id="PF14492">
    <property type="entry name" value="EFG_III"/>
    <property type="match status" value="1"/>
</dbReference>
<dbReference type="SUPFAM" id="SSF52540">
    <property type="entry name" value="P-loop containing nucleoside triphosphate hydrolases"/>
    <property type="match status" value="1"/>
</dbReference>
<dbReference type="Gene3D" id="3.40.50.300">
    <property type="entry name" value="P-loop containing nucleotide triphosphate hydrolases"/>
    <property type="match status" value="1"/>
</dbReference>
<dbReference type="EMBL" id="LR899013">
    <property type="protein sequence ID" value="CAD7089827.1"/>
    <property type="molecule type" value="Genomic_DNA"/>
</dbReference>
<dbReference type="Proteomes" id="UP000594454">
    <property type="component" value="Chromosome 5"/>
</dbReference>
<name>A0A7R8UZC0_HERIL</name>
<dbReference type="FunFam" id="3.40.50.300:FF:000514">
    <property type="entry name" value="Ribosome-releasing factor 2, mitochondrial"/>
    <property type="match status" value="1"/>
</dbReference>
<dbReference type="InterPro" id="IPR027417">
    <property type="entry name" value="P-loop_NTPase"/>
</dbReference>
<dbReference type="SMART" id="SM00838">
    <property type="entry name" value="EFG_C"/>
    <property type="match status" value="1"/>
</dbReference>
<dbReference type="SUPFAM" id="SSF54211">
    <property type="entry name" value="Ribosomal protein S5 domain 2-like"/>
    <property type="match status" value="1"/>
</dbReference>
<dbReference type="InterPro" id="IPR009022">
    <property type="entry name" value="EFG_III"/>
</dbReference>
<dbReference type="Gene3D" id="3.30.70.870">
    <property type="entry name" value="Elongation Factor G (Translational Gtpase), domain 3"/>
    <property type="match status" value="1"/>
</dbReference>
<dbReference type="PANTHER" id="PTHR43261">
    <property type="entry name" value="TRANSLATION ELONGATION FACTOR G-RELATED"/>
    <property type="match status" value="1"/>
</dbReference>
<evidence type="ECO:0000256" key="4">
    <source>
        <dbReference type="ARBA" id="ARBA00023128"/>
    </source>
</evidence>
<dbReference type="PROSITE" id="PS51722">
    <property type="entry name" value="G_TR_2"/>
    <property type="match status" value="1"/>
</dbReference>
<dbReference type="SUPFAM" id="SSF54980">
    <property type="entry name" value="EF-G C-terminal domain-like"/>
    <property type="match status" value="2"/>
</dbReference>
<dbReference type="Gene3D" id="3.30.70.240">
    <property type="match status" value="1"/>
</dbReference>
<keyword evidence="3" id="KW-0809">Transit peptide</keyword>
<dbReference type="InterPro" id="IPR041095">
    <property type="entry name" value="EFG_II"/>
</dbReference>
<evidence type="ECO:0000313" key="9">
    <source>
        <dbReference type="Proteomes" id="UP000594454"/>
    </source>
</evidence>
<evidence type="ECO:0000313" key="8">
    <source>
        <dbReference type="EMBL" id="CAD7089827.1"/>
    </source>
</evidence>
<dbReference type="CDD" id="cd03713">
    <property type="entry name" value="EFG_mtEFG_C"/>
    <property type="match status" value="1"/>
</dbReference>
<dbReference type="PROSITE" id="PS00301">
    <property type="entry name" value="G_TR_1"/>
    <property type="match status" value="1"/>
</dbReference>
<dbReference type="PRINTS" id="PR00315">
    <property type="entry name" value="ELONGATNFCT"/>
</dbReference>